<dbReference type="Pfam" id="PF13149">
    <property type="entry name" value="Mfa_like_1"/>
    <property type="match status" value="1"/>
</dbReference>
<dbReference type="STRING" id="238.BBD35_01360"/>
<feature type="compositionally biased region" description="Polar residues" evidence="1">
    <location>
        <begin position="487"/>
        <end position="496"/>
    </location>
</feature>
<feature type="region of interest" description="Disordered" evidence="1">
    <location>
        <begin position="486"/>
        <end position="506"/>
    </location>
</feature>
<keyword evidence="3" id="KW-1185">Reference proteome</keyword>
<dbReference type="Proteomes" id="UP000188947">
    <property type="component" value="Unassembled WGS sequence"/>
</dbReference>
<comment type="caution">
    <text evidence="2">The sequence shown here is derived from an EMBL/GenBank/DDBJ whole genome shotgun (WGS) entry which is preliminary data.</text>
</comment>
<dbReference type="RefSeq" id="WP_070905288.1">
    <property type="nucleotide sequence ID" value="NZ_CP016378.1"/>
</dbReference>
<dbReference type="AlphaFoldDB" id="A0A1T3FCS5"/>
<gene>
    <name evidence="2" type="ORF">BMF97_02775</name>
</gene>
<reference evidence="2 3" key="1">
    <citation type="submission" date="2016-11" db="EMBL/GenBank/DDBJ databases">
        <title>Genome sequence and comparative genomic analysis of clinical strain Elizabethkingia meningoseptica 61421 PRCM.</title>
        <authorList>
            <person name="Wang M."/>
            <person name="Hu S."/>
            <person name="Cao L."/>
            <person name="Jiang T."/>
            <person name="Zhou Y."/>
            <person name="Ming D."/>
        </authorList>
    </citation>
    <scope>NUCLEOTIDE SEQUENCE [LARGE SCALE GENOMIC DNA]</scope>
    <source>
        <strain evidence="2 3">61421 PRCM</strain>
    </source>
</reference>
<proteinExistence type="predicted"/>
<evidence type="ECO:0000256" key="1">
    <source>
        <dbReference type="SAM" id="MobiDB-lite"/>
    </source>
</evidence>
<dbReference type="OrthoDB" id="9805760at2"/>
<dbReference type="PROSITE" id="PS51257">
    <property type="entry name" value="PROKAR_LIPOPROTEIN"/>
    <property type="match status" value="1"/>
</dbReference>
<organism evidence="2 3">
    <name type="scientific">Elizabethkingia meningoseptica</name>
    <name type="common">Chryseobacterium meningosepticum</name>
    <dbReference type="NCBI Taxonomy" id="238"/>
    <lineage>
        <taxon>Bacteria</taxon>
        <taxon>Pseudomonadati</taxon>
        <taxon>Bacteroidota</taxon>
        <taxon>Flavobacteriia</taxon>
        <taxon>Flavobacteriales</taxon>
        <taxon>Weeksellaceae</taxon>
        <taxon>Elizabethkingia</taxon>
    </lineage>
</organism>
<sequence length="563" mass="59986">MIKKINNINIIPLLLITFILFSCRTTDTENKISGGAALININLQGSEFEDAGEVNTKASANKNMPLKKGVQQQEIPFSKDITLQVSLNPVVSSMAKAAQASYDKNIVAAVENVQSGIKYRLVVYDANGNYVTQRLYTRGREANAPVLQLDGESTYSFVVYSFNTTADIPEVATNTTLNSNISFTGLNSTSDLMYYITRFKVSGSETNYLNVVFKHKFSQVTVKLDASELNSGNIGNVTSGFAPHYTGATMRLSNGDIASRTSGASSAVVFPQGSPSPVKTADPTIINIADGEAMKYTINNITVGSESRSALILDQLTVKPGFRYALNLKFKKPSVCTVEVSLAGGIKKKFMCYNLGASVTASTADYNSNQVLAAHYGDKYQWGKKTPVLTEAQDQNTAYDRGTSFQLPAGTPAIPWPTDRAGITAWGASKTTADPCPAGFRVPTEAEWISVRGNNAESSLGTWSSSTTSFDSAKKFGDLLLPAGGSRSISGTNHPTTGVPISGPGRMNGGRNIGVYWSATSASTGGNSSNARTVNFGRATTSANSFITNIDTLTGASVRCIEN</sequence>
<name>A0A1T3FCS5_ELIME</name>
<dbReference type="InterPro" id="IPR025049">
    <property type="entry name" value="Mfa-like_1"/>
</dbReference>
<protein>
    <submittedName>
        <fullName evidence="2">Uncharacterized protein</fullName>
    </submittedName>
</protein>
<accession>A0A1T3FCS5</accession>
<dbReference type="EMBL" id="MPOG01000003">
    <property type="protein sequence ID" value="OOH97562.1"/>
    <property type="molecule type" value="Genomic_DNA"/>
</dbReference>
<evidence type="ECO:0000313" key="2">
    <source>
        <dbReference type="EMBL" id="OOH97562.1"/>
    </source>
</evidence>
<evidence type="ECO:0000313" key="3">
    <source>
        <dbReference type="Proteomes" id="UP000188947"/>
    </source>
</evidence>